<evidence type="ECO:0000256" key="1">
    <source>
        <dbReference type="SAM" id="SignalP"/>
    </source>
</evidence>
<dbReference type="Gene3D" id="2.60.40.1090">
    <property type="entry name" value="Fimbrial-type adhesion domain"/>
    <property type="match status" value="1"/>
</dbReference>
<dbReference type="EMBL" id="PQVW01000007">
    <property type="protein sequence ID" value="POZ22807.1"/>
    <property type="molecule type" value="Genomic_DNA"/>
</dbReference>
<organism evidence="3 4">
    <name type="scientific">Lelliottia aquatilis</name>
    <dbReference type="NCBI Taxonomy" id="2080838"/>
    <lineage>
        <taxon>Bacteria</taxon>
        <taxon>Pseudomonadati</taxon>
        <taxon>Pseudomonadota</taxon>
        <taxon>Gammaproteobacteria</taxon>
        <taxon>Enterobacterales</taxon>
        <taxon>Enterobacteriaceae</taxon>
        <taxon>Lelliottia</taxon>
    </lineage>
</organism>
<dbReference type="InterPro" id="IPR008966">
    <property type="entry name" value="Adhesion_dom_sf"/>
</dbReference>
<keyword evidence="4" id="KW-1185">Reference proteome</keyword>
<dbReference type="PANTHER" id="PTHR33420:SF27">
    <property type="entry name" value="PROTEIN FIMG"/>
    <property type="match status" value="1"/>
</dbReference>
<accession>A0ABX5A1B8</accession>
<keyword evidence="1" id="KW-0732">Signal</keyword>
<feature type="signal peptide" evidence="1">
    <location>
        <begin position="1"/>
        <end position="24"/>
    </location>
</feature>
<dbReference type="Pfam" id="PF00419">
    <property type="entry name" value="Fimbrial"/>
    <property type="match status" value="1"/>
</dbReference>
<dbReference type="PANTHER" id="PTHR33420">
    <property type="entry name" value="FIMBRIAL SUBUNIT ELFA-RELATED"/>
    <property type="match status" value="1"/>
</dbReference>
<dbReference type="InterPro" id="IPR050263">
    <property type="entry name" value="Bact_Fimbrial_Adh_Pro"/>
</dbReference>
<evidence type="ECO:0000259" key="2">
    <source>
        <dbReference type="Pfam" id="PF00419"/>
    </source>
</evidence>
<sequence>MNNRFNAIAVAIALLGISTGTAQAANTTIITVIANIVASPCTVSTETLNIDLGDIQASALEAAGSTTPWSPVNSILLTDCPAGTSSVIASFQGTPATNGDSDGYKNEGAAPTISVQLADNESTPKMLSTGKTESLNIVNKAAQVDVKARLYSSGVAAPGAVKATINVEFEYK</sequence>
<dbReference type="SUPFAM" id="SSF49401">
    <property type="entry name" value="Bacterial adhesins"/>
    <property type="match status" value="1"/>
</dbReference>
<dbReference type="InterPro" id="IPR036937">
    <property type="entry name" value="Adhesion_dom_fimbrial_sf"/>
</dbReference>
<name>A0ABX5A1B8_9ENTR</name>
<feature type="domain" description="Fimbrial-type adhesion" evidence="2">
    <location>
        <begin position="35"/>
        <end position="172"/>
    </location>
</feature>
<comment type="caution">
    <text evidence="3">The sequence shown here is derived from an EMBL/GenBank/DDBJ whole genome shotgun (WGS) entry which is preliminary data.</text>
</comment>
<evidence type="ECO:0000313" key="3">
    <source>
        <dbReference type="EMBL" id="POZ22807.1"/>
    </source>
</evidence>
<proteinExistence type="predicted"/>
<dbReference type="InterPro" id="IPR000259">
    <property type="entry name" value="Adhesion_dom_fimbrial"/>
</dbReference>
<feature type="chain" id="PRO_5047348224" evidence="1">
    <location>
        <begin position="25"/>
        <end position="172"/>
    </location>
</feature>
<gene>
    <name evidence="3" type="ORF">C3712_11640</name>
</gene>
<evidence type="ECO:0000313" key="4">
    <source>
        <dbReference type="Proteomes" id="UP000237025"/>
    </source>
</evidence>
<reference evidence="3 4" key="1">
    <citation type="submission" date="2018-02" db="EMBL/GenBank/DDBJ databases">
        <title>Lelliotia aquatilis sp. nov., isolated from drinking water.</title>
        <authorList>
            <person name="Kaempfer P."/>
            <person name="Glaeser S."/>
            <person name="Exner M."/>
            <person name="Doijad S."/>
            <person name="Chakraborty T."/>
        </authorList>
    </citation>
    <scope>NUCLEOTIDE SEQUENCE [LARGE SCALE GENOMIC DNA]</scope>
    <source>
        <strain evidence="3 4">6331-17</strain>
    </source>
</reference>
<dbReference type="Proteomes" id="UP000237025">
    <property type="component" value="Unassembled WGS sequence"/>
</dbReference>
<protein>
    <submittedName>
        <fullName evidence="3">Fimbrial protein</fullName>
    </submittedName>
</protein>
<dbReference type="RefSeq" id="WP_103949504.1">
    <property type="nucleotide sequence ID" value="NZ_PQVT01000008.1"/>
</dbReference>